<dbReference type="AlphaFoldDB" id="A0A0M3HJ03"/>
<feature type="compositionally biased region" description="Basic and acidic residues" evidence="1">
    <location>
        <begin position="56"/>
        <end position="68"/>
    </location>
</feature>
<evidence type="ECO:0000313" key="3">
    <source>
        <dbReference type="WBParaSite" id="ALUE_0000149801-mRNA-1"/>
    </source>
</evidence>
<reference evidence="3" key="1">
    <citation type="submission" date="2017-02" db="UniProtKB">
        <authorList>
            <consortium name="WormBaseParasite"/>
        </authorList>
    </citation>
    <scope>IDENTIFICATION</scope>
</reference>
<evidence type="ECO:0000313" key="2">
    <source>
        <dbReference type="Proteomes" id="UP000036681"/>
    </source>
</evidence>
<feature type="compositionally biased region" description="Low complexity" evidence="1">
    <location>
        <begin position="1"/>
        <end position="29"/>
    </location>
</feature>
<proteinExistence type="predicted"/>
<accession>A0A0M3HJ03</accession>
<feature type="compositionally biased region" description="Basic and acidic residues" evidence="1">
    <location>
        <begin position="37"/>
        <end position="48"/>
    </location>
</feature>
<keyword evidence="2" id="KW-1185">Reference proteome</keyword>
<sequence>MSSSGSERGNSRNGSPKSGRSQSRSSSPAPRRRSRSRSTDRAADELGRLHICNFDDSLKKGDLEDAFK</sequence>
<protein>
    <submittedName>
        <fullName evidence="3">RRM domain-containing protein</fullName>
    </submittedName>
</protein>
<feature type="region of interest" description="Disordered" evidence="1">
    <location>
        <begin position="1"/>
        <end position="68"/>
    </location>
</feature>
<name>A0A0M3HJ03_ASCLU</name>
<organism evidence="2 3">
    <name type="scientific">Ascaris lumbricoides</name>
    <name type="common">Giant roundworm</name>
    <dbReference type="NCBI Taxonomy" id="6252"/>
    <lineage>
        <taxon>Eukaryota</taxon>
        <taxon>Metazoa</taxon>
        <taxon>Ecdysozoa</taxon>
        <taxon>Nematoda</taxon>
        <taxon>Chromadorea</taxon>
        <taxon>Rhabditida</taxon>
        <taxon>Spirurina</taxon>
        <taxon>Ascaridomorpha</taxon>
        <taxon>Ascaridoidea</taxon>
        <taxon>Ascarididae</taxon>
        <taxon>Ascaris</taxon>
    </lineage>
</organism>
<dbReference type="WBParaSite" id="ALUE_0000149801-mRNA-1">
    <property type="protein sequence ID" value="ALUE_0000149801-mRNA-1"/>
    <property type="gene ID" value="ALUE_0000149801"/>
</dbReference>
<dbReference type="Proteomes" id="UP000036681">
    <property type="component" value="Unplaced"/>
</dbReference>
<evidence type="ECO:0000256" key="1">
    <source>
        <dbReference type="SAM" id="MobiDB-lite"/>
    </source>
</evidence>